<keyword evidence="3" id="KW-1185">Reference proteome</keyword>
<evidence type="ECO:0008006" key="4">
    <source>
        <dbReference type="Google" id="ProtNLM"/>
    </source>
</evidence>
<keyword evidence="1" id="KW-0732">Signal</keyword>
<protein>
    <recommendedName>
        <fullName evidence="4">Lipoprotein</fullName>
    </recommendedName>
</protein>
<organism evidence="2 3">
    <name type="scientific">Longimicrobium terrae</name>
    <dbReference type="NCBI Taxonomy" id="1639882"/>
    <lineage>
        <taxon>Bacteria</taxon>
        <taxon>Pseudomonadati</taxon>
        <taxon>Gemmatimonadota</taxon>
        <taxon>Longimicrobiia</taxon>
        <taxon>Longimicrobiales</taxon>
        <taxon>Longimicrobiaceae</taxon>
        <taxon>Longimicrobium</taxon>
    </lineage>
</organism>
<feature type="signal peptide" evidence="1">
    <location>
        <begin position="1"/>
        <end position="20"/>
    </location>
</feature>
<dbReference type="RefSeq" id="WP_183685714.1">
    <property type="nucleotide sequence ID" value="NZ_JABDTL010000001.1"/>
</dbReference>
<evidence type="ECO:0000313" key="2">
    <source>
        <dbReference type="EMBL" id="MBB6071757.1"/>
    </source>
</evidence>
<dbReference type="AlphaFoldDB" id="A0A841H176"/>
<evidence type="ECO:0000313" key="3">
    <source>
        <dbReference type="Proteomes" id="UP000582837"/>
    </source>
</evidence>
<accession>A0A841H176</accession>
<dbReference type="Proteomes" id="UP000582837">
    <property type="component" value="Unassembled WGS sequence"/>
</dbReference>
<feature type="chain" id="PRO_5032387360" description="Lipoprotein" evidence="1">
    <location>
        <begin position="21"/>
        <end position="138"/>
    </location>
</feature>
<comment type="caution">
    <text evidence="2">The sequence shown here is derived from an EMBL/GenBank/DDBJ whole genome shotgun (WGS) entry which is preliminary data.</text>
</comment>
<name>A0A841H176_9BACT</name>
<gene>
    <name evidence="2" type="ORF">HNQ61_003396</name>
</gene>
<sequence length="138" mass="13888">MMTRLRVAVIAAALVCAACGGTGDDVTGTYMLDQTGGAGCVLGARAEAKVADLVLQCTAAGAWGSQGTVTGTAALDDGEAVYTTAAFGHACEIRIRFRGSRAVVSQAGSAQDCGMPAGVAAAGTYRRTSRDAWRGPLQ</sequence>
<reference evidence="2 3" key="1">
    <citation type="submission" date="2020-08" db="EMBL/GenBank/DDBJ databases">
        <title>Genomic Encyclopedia of Type Strains, Phase IV (KMG-IV): sequencing the most valuable type-strain genomes for metagenomic binning, comparative biology and taxonomic classification.</title>
        <authorList>
            <person name="Goeker M."/>
        </authorList>
    </citation>
    <scope>NUCLEOTIDE SEQUENCE [LARGE SCALE GENOMIC DNA]</scope>
    <source>
        <strain evidence="2 3">DSM 29007</strain>
    </source>
</reference>
<dbReference type="EMBL" id="JACHIA010000010">
    <property type="protein sequence ID" value="MBB6071757.1"/>
    <property type="molecule type" value="Genomic_DNA"/>
</dbReference>
<evidence type="ECO:0000256" key="1">
    <source>
        <dbReference type="SAM" id="SignalP"/>
    </source>
</evidence>
<proteinExistence type="predicted"/>